<dbReference type="SMART" id="SM00862">
    <property type="entry name" value="Trans_reg_C"/>
    <property type="match status" value="1"/>
</dbReference>
<dbReference type="SUPFAM" id="SSF46894">
    <property type="entry name" value="C-terminal effector domain of the bipartite response regulators"/>
    <property type="match status" value="1"/>
</dbReference>
<dbReference type="Gene3D" id="3.40.50.2300">
    <property type="match status" value="1"/>
</dbReference>
<protein>
    <submittedName>
        <fullName evidence="6">Two-component system response regulator CreB</fullName>
    </submittedName>
</protein>
<evidence type="ECO:0000256" key="1">
    <source>
        <dbReference type="ARBA" id="ARBA00023125"/>
    </source>
</evidence>
<evidence type="ECO:0000256" key="2">
    <source>
        <dbReference type="PROSITE-ProRule" id="PRU00169"/>
    </source>
</evidence>
<evidence type="ECO:0000259" key="5">
    <source>
        <dbReference type="PROSITE" id="PS51755"/>
    </source>
</evidence>
<dbReference type="InterPro" id="IPR016032">
    <property type="entry name" value="Sig_transdc_resp-reg_C-effctor"/>
</dbReference>
<dbReference type="InterPro" id="IPR039420">
    <property type="entry name" value="WalR-like"/>
</dbReference>
<dbReference type="Proteomes" id="UP000663929">
    <property type="component" value="Chromosome"/>
</dbReference>
<gene>
    <name evidence="6" type="primary">creB</name>
    <name evidence="6" type="ORF">J3U87_30810</name>
</gene>
<dbReference type="PANTHER" id="PTHR48111:SF6">
    <property type="entry name" value="TRANSCRIPTIONAL REGULATORY PROTEIN CREB"/>
    <property type="match status" value="1"/>
</dbReference>
<feature type="domain" description="OmpR/PhoB-type" evidence="5">
    <location>
        <begin position="137"/>
        <end position="237"/>
    </location>
</feature>
<dbReference type="Pfam" id="PF00486">
    <property type="entry name" value="Trans_reg_C"/>
    <property type="match status" value="1"/>
</dbReference>
<dbReference type="NCBIfam" id="NF008296">
    <property type="entry name" value="PRK11083.1"/>
    <property type="match status" value="1"/>
</dbReference>
<accession>A0A8A4TJ98</accession>
<feature type="DNA-binding region" description="OmpR/PhoB-type" evidence="3">
    <location>
        <begin position="137"/>
        <end position="237"/>
    </location>
</feature>
<dbReference type="GO" id="GO:0032993">
    <property type="term" value="C:protein-DNA complex"/>
    <property type="evidence" value="ECO:0007669"/>
    <property type="project" value="TreeGrafter"/>
</dbReference>
<reference evidence="6" key="1">
    <citation type="submission" date="2021-03" db="EMBL/GenBank/DDBJ databases">
        <title>Acanthopleuribacteraceae sp. M133.</title>
        <authorList>
            <person name="Wang G."/>
        </authorList>
    </citation>
    <scope>NUCLEOTIDE SEQUENCE</scope>
    <source>
        <strain evidence="6">M133</strain>
    </source>
</reference>
<dbReference type="GO" id="GO:0000976">
    <property type="term" value="F:transcription cis-regulatory region binding"/>
    <property type="evidence" value="ECO:0007669"/>
    <property type="project" value="TreeGrafter"/>
</dbReference>
<evidence type="ECO:0000259" key="4">
    <source>
        <dbReference type="PROSITE" id="PS50110"/>
    </source>
</evidence>
<dbReference type="Gene3D" id="1.10.10.10">
    <property type="entry name" value="Winged helix-like DNA-binding domain superfamily/Winged helix DNA-binding domain"/>
    <property type="match status" value="1"/>
</dbReference>
<dbReference type="EMBL" id="CP071793">
    <property type="protein sequence ID" value="QTD49996.1"/>
    <property type="molecule type" value="Genomic_DNA"/>
</dbReference>
<dbReference type="InterPro" id="IPR011006">
    <property type="entry name" value="CheY-like_superfamily"/>
</dbReference>
<keyword evidence="1 3" id="KW-0238">DNA-binding</keyword>
<dbReference type="InterPro" id="IPR036388">
    <property type="entry name" value="WH-like_DNA-bd_sf"/>
</dbReference>
<keyword evidence="7" id="KW-1185">Reference proteome</keyword>
<evidence type="ECO:0000313" key="7">
    <source>
        <dbReference type="Proteomes" id="UP000663929"/>
    </source>
</evidence>
<name>A0A8A4TJ98_SULCO</name>
<dbReference type="Gene3D" id="6.10.250.690">
    <property type="match status" value="1"/>
</dbReference>
<feature type="domain" description="Response regulatory" evidence="4">
    <location>
        <begin position="4"/>
        <end position="117"/>
    </location>
</feature>
<dbReference type="KEGG" id="scor:J3U87_30810"/>
<keyword evidence="2" id="KW-0597">Phosphoprotein</keyword>
<sequence length="243" mass="26982">MSDHILVIEDEPSIADTITYALSTEGFNWTWCGTASEGLSRLEEKPVSLIVLDVGLPDLNGFELCKRIRQTHTTPIIFLTARSDEIDRVVGLEIGGDDYVVKPFSPRELAARVKAVLRRYTNGAGVGEAAPANGGDPTAAPVKRVFEIDEARLAISYHGRRLQLSRYEYRLLKILVQRPGQVFTRDQLMDMAWDEPEASMDRTVDAHIKSLRAKLKAVKPGFDPINTIRGVGYALKETQQDGS</sequence>
<dbReference type="SUPFAM" id="SSF52172">
    <property type="entry name" value="CheY-like"/>
    <property type="match status" value="1"/>
</dbReference>
<dbReference type="PROSITE" id="PS50110">
    <property type="entry name" value="RESPONSE_REGULATORY"/>
    <property type="match status" value="1"/>
</dbReference>
<dbReference type="AlphaFoldDB" id="A0A8A4TJ98"/>
<organism evidence="6 7">
    <name type="scientific">Sulfidibacter corallicola</name>
    <dbReference type="NCBI Taxonomy" id="2818388"/>
    <lineage>
        <taxon>Bacteria</taxon>
        <taxon>Pseudomonadati</taxon>
        <taxon>Acidobacteriota</taxon>
        <taxon>Holophagae</taxon>
        <taxon>Acanthopleuribacterales</taxon>
        <taxon>Acanthopleuribacteraceae</taxon>
        <taxon>Sulfidibacter</taxon>
    </lineage>
</organism>
<dbReference type="CDD" id="cd00383">
    <property type="entry name" value="trans_reg_C"/>
    <property type="match status" value="1"/>
</dbReference>
<dbReference type="RefSeq" id="WP_237379627.1">
    <property type="nucleotide sequence ID" value="NZ_CP071793.1"/>
</dbReference>
<proteinExistence type="predicted"/>
<evidence type="ECO:0000313" key="6">
    <source>
        <dbReference type="EMBL" id="QTD49996.1"/>
    </source>
</evidence>
<dbReference type="PANTHER" id="PTHR48111">
    <property type="entry name" value="REGULATOR OF RPOS"/>
    <property type="match status" value="1"/>
</dbReference>
<dbReference type="GO" id="GO:0006355">
    <property type="term" value="P:regulation of DNA-templated transcription"/>
    <property type="evidence" value="ECO:0007669"/>
    <property type="project" value="InterPro"/>
</dbReference>
<dbReference type="InterPro" id="IPR001789">
    <property type="entry name" value="Sig_transdc_resp-reg_receiver"/>
</dbReference>
<feature type="modified residue" description="4-aspartylphosphate" evidence="2">
    <location>
        <position position="53"/>
    </location>
</feature>
<evidence type="ECO:0000256" key="3">
    <source>
        <dbReference type="PROSITE-ProRule" id="PRU01091"/>
    </source>
</evidence>
<dbReference type="PROSITE" id="PS51755">
    <property type="entry name" value="OMPR_PHOB"/>
    <property type="match status" value="1"/>
</dbReference>
<dbReference type="GO" id="GO:0005829">
    <property type="term" value="C:cytosol"/>
    <property type="evidence" value="ECO:0007669"/>
    <property type="project" value="TreeGrafter"/>
</dbReference>
<dbReference type="GO" id="GO:0000156">
    <property type="term" value="F:phosphorelay response regulator activity"/>
    <property type="evidence" value="ECO:0007669"/>
    <property type="project" value="TreeGrafter"/>
</dbReference>
<dbReference type="InterPro" id="IPR001867">
    <property type="entry name" value="OmpR/PhoB-type_DNA-bd"/>
</dbReference>
<dbReference type="Pfam" id="PF00072">
    <property type="entry name" value="Response_reg"/>
    <property type="match status" value="1"/>
</dbReference>
<dbReference type="SMART" id="SM00448">
    <property type="entry name" value="REC"/>
    <property type="match status" value="1"/>
</dbReference>